<gene>
    <name evidence="3" type="ORF">ATP06_0216245</name>
</gene>
<evidence type="ECO:0000313" key="3">
    <source>
        <dbReference type="EMBL" id="OKA07396.1"/>
    </source>
</evidence>
<comment type="caution">
    <text evidence="3">The sequence shown here is derived from an EMBL/GenBank/DDBJ whole genome shotgun (WGS) entry which is preliminary data.</text>
</comment>
<evidence type="ECO:0000256" key="2">
    <source>
        <dbReference type="SAM" id="SignalP"/>
    </source>
</evidence>
<dbReference type="Proteomes" id="UP000186883">
    <property type="component" value="Unassembled WGS sequence"/>
</dbReference>
<proteinExistence type="predicted"/>
<feature type="region of interest" description="Disordered" evidence="1">
    <location>
        <begin position="198"/>
        <end position="236"/>
    </location>
</feature>
<dbReference type="NCBIfam" id="NF040603">
    <property type="entry name" value="choice_anch_P"/>
    <property type="match status" value="1"/>
</dbReference>
<keyword evidence="4" id="KW-1185">Reference proteome</keyword>
<evidence type="ECO:0000313" key="4">
    <source>
        <dbReference type="Proteomes" id="UP000186883"/>
    </source>
</evidence>
<feature type="signal peptide" evidence="2">
    <location>
        <begin position="1"/>
        <end position="34"/>
    </location>
</feature>
<accession>A0ABX3DRK0</accession>
<dbReference type="EMBL" id="LOBU02000013">
    <property type="protein sequence ID" value="OKA07396.1"/>
    <property type="molecule type" value="Genomic_DNA"/>
</dbReference>
<feature type="chain" id="PRO_5046090243" description="Cholesterol esterase" evidence="2">
    <location>
        <begin position="35"/>
        <end position="236"/>
    </location>
</feature>
<name>A0ABX3DRK0_9PSEU</name>
<organism evidence="3 4">
    <name type="scientific">Amycolatopsis regifaucium</name>
    <dbReference type="NCBI Taxonomy" id="546365"/>
    <lineage>
        <taxon>Bacteria</taxon>
        <taxon>Bacillati</taxon>
        <taxon>Actinomycetota</taxon>
        <taxon>Actinomycetes</taxon>
        <taxon>Pseudonocardiales</taxon>
        <taxon>Pseudonocardiaceae</taxon>
        <taxon>Amycolatopsis</taxon>
    </lineage>
</organism>
<evidence type="ECO:0000256" key="1">
    <source>
        <dbReference type="SAM" id="MobiDB-lite"/>
    </source>
</evidence>
<keyword evidence="2" id="KW-0732">Signal</keyword>
<sequence>MSPTEVFSLSPRKTSVLAGTTAALLALTAIPATAAPAESAYAIAASGLITIPRTPSVSGTGKDSLASVGLPNPGPALLTAKALNAEVRPGQARSGVTALALNLGLLPATVALPGLSADAIKAECRDGKGSVSITKLKAGGKVLDLDQVPPNTTVPLAQLVELVVNKQTKNADGTLTVTAVSAKLLGRTQTVDIASATCVKPGTAPEPPTKPAGDKPQPGGKAPKPTPVPAHLDVTG</sequence>
<protein>
    <recommendedName>
        <fullName evidence="5">Cholesterol esterase</fullName>
    </recommendedName>
</protein>
<evidence type="ECO:0008006" key="5">
    <source>
        <dbReference type="Google" id="ProtNLM"/>
    </source>
</evidence>
<reference evidence="3" key="1">
    <citation type="submission" date="2016-11" db="EMBL/GenBank/DDBJ databases">
        <title>Genome sequencing of Amycolatopsis regifaucium.</title>
        <authorList>
            <person name="Mayilraj S."/>
            <person name="Kaur N."/>
        </authorList>
    </citation>
    <scope>NUCLEOTIDE SEQUENCE [LARGE SCALE GENOMIC DNA]</scope>
    <source>
        <strain evidence="3">GY080</strain>
    </source>
</reference>